<dbReference type="PRINTS" id="PR01782">
    <property type="entry name" value="MCEVIRFACTOR"/>
</dbReference>
<feature type="compositionally biased region" description="Basic and acidic residues" evidence="1">
    <location>
        <begin position="419"/>
        <end position="428"/>
    </location>
</feature>
<name>A0A448IA24_MYCCI</name>
<dbReference type="Pfam" id="PF02470">
    <property type="entry name" value="MlaD"/>
    <property type="match status" value="1"/>
</dbReference>
<dbReference type="RefSeq" id="WP_163792225.1">
    <property type="nucleotide sequence ID" value="NZ_AP022604.1"/>
</dbReference>
<protein>
    <submittedName>
        <fullName evidence="4">Virulence factor Mce family protein</fullName>
    </submittedName>
</protein>
<dbReference type="NCBIfam" id="TIGR00996">
    <property type="entry name" value="Mtu_fam_mce"/>
    <property type="match status" value="1"/>
</dbReference>
<gene>
    <name evidence="4" type="ORF">NCTC10485_03576</name>
</gene>
<reference evidence="4 5" key="1">
    <citation type="submission" date="2018-12" db="EMBL/GenBank/DDBJ databases">
        <authorList>
            <consortium name="Pathogen Informatics"/>
        </authorList>
    </citation>
    <scope>NUCLEOTIDE SEQUENCE [LARGE SCALE GENOMIC DNA]</scope>
    <source>
        <strain evidence="4 5">NCTC10485</strain>
    </source>
</reference>
<feature type="region of interest" description="Disordered" evidence="1">
    <location>
        <begin position="347"/>
        <end position="436"/>
    </location>
</feature>
<dbReference type="EMBL" id="LR134355">
    <property type="protein sequence ID" value="VEG49269.1"/>
    <property type="molecule type" value="Genomic_DNA"/>
</dbReference>
<keyword evidence="5" id="KW-1185">Reference proteome</keyword>
<evidence type="ECO:0000313" key="4">
    <source>
        <dbReference type="EMBL" id="VEG49269.1"/>
    </source>
</evidence>
<organism evidence="4 5">
    <name type="scientific">Mycolicibacterium chitae</name>
    <name type="common">Mycobacterium chitae</name>
    <dbReference type="NCBI Taxonomy" id="1792"/>
    <lineage>
        <taxon>Bacteria</taxon>
        <taxon>Bacillati</taxon>
        <taxon>Actinomycetota</taxon>
        <taxon>Actinomycetes</taxon>
        <taxon>Mycobacteriales</taxon>
        <taxon>Mycobacteriaceae</taxon>
        <taxon>Mycolicibacterium</taxon>
    </lineage>
</organism>
<dbReference type="AlphaFoldDB" id="A0A448IA24"/>
<dbReference type="Proteomes" id="UP000282551">
    <property type="component" value="Chromosome"/>
</dbReference>
<evidence type="ECO:0000259" key="3">
    <source>
        <dbReference type="Pfam" id="PF11887"/>
    </source>
</evidence>
<feature type="domain" description="Mammalian cell entry C-terminal" evidence="3">
    <location>
        <begin position="122"/>
        <end position="294"/>
    </location>
</feature>
<evidence type="ECO:0000259" key="2">
    <source>
        <dbReference type="Pfam" id="PF02470"/>
    </source>
</evidence>
<accession>A0A448IA24</accession>
<dbReference type="InterPro" id="IPR052336">
    <property type="entry name" value="MlaD_Phospholipid_Transporter"/>
</dbReference>
<evidence type="ECO:0000256" key="1">
    <source>
        <dbReference type="SAM" id="MobiDB-lite"/>
    </source>
</evidence>
<dbReference type="Pfam" id="PF11887">
    <property type="entry name" value="Mce4_CUP1"/>
    <property type="match status" value="1"/>
</dbReference>
<sequence>MKSFSERNPFMIGLVGVLLTTAIVLGALNFKKLPLFGSSAQHSAYFAEASGLRSGAGVLISGFEVGEVTGIRLEDARVLVTFGVDKNVQLGDLTEASIKTKSMLGAKVLEVTPRGEGVLAEAIPLERTVPAYQLPDALGDLADTISGLDTNRLNESLTTLADTFKDTPPDLRMAVEGVSRFSRTINERDEHLRGLLADANKATTVLAERSEQIGDMIRHSNILLATLRTQNSALDQLGNNVSAVAQQLSGLVADNRADLKPALEKFNGVLTMVDNRKAELQRSLKLLNSYALAQGEAVSSGPFYKAYIANLLPGQFVQPFVDAAFSDLGLDPSVLLPSQLADQEIGQEATPPMPVPYPRTGQGGEPRLTLPDAITGKPGDARYPYREPPPAPAPGGPPPGPPVPPAQTPPTTHPPVYHEAPDEVHEGSASHGEGQQ</sequence>
<evidence type="ECO:0000313" key="5">
    <source>
        <dbReference type="Proteomes" id="UP000282551"/>
    </source>
</evidence>
<dbReference type="InterPro" id="IPR024516">
    <property type="entry name" value="Mce_C"/>
</dbReference>
<dbReference type="PANTHER" id="PTHR33371:SF18">
    <property type="entry name" value="MCE-FAMILY PROTEIN MCE3C"/>
    <property type="match status" value="1"/>
</dbReference>
<proteinExistence type="predicted"/>
<feature type="domain" description="Mce/MlaD" evidence="2">
    <location>
        <begin position="43"/>
        <end position="113"/>
    </location>
</feature>
<dbReference type="GO" id="GO:0005576">
    <property type="term" value="C:extracellular region"/>
    <property type="evidence" value="ECO:0007669"/>
    <property type="project" value="TreeGrafter"/>
</dbReference>
<dbReference type="InterPro" id="IPR005693">
    <property type="entry name" value="Mce"/>
</dbReference>
<dbReference type="InterPro" id="IPR003399">
    <property type="entry name" value="Mce/MlaD"/>
</dbReference>
<feature type="compositionally biased region" description="Pro residues" evidence="1">
    <location>
        <begin position="386"/>
        <end position="413"/>
    </location>
</feature>
<dbReference type="PANTHER" id="PTHR33371">
    <property type="entry name" value="INTERMEMBRANE PHOSPHOLIPID TRANSPORT SYSTEM BINDING PROTEIN MLAD-RELATED"/>
    <property type="match status" value="1"/>
</dbReference>